<dbReference type="AlphaFoldDB" id="A0A9Q0MAS0"/>
<feature type="compositionally biased region" description="Polar residues" evidence="1">
    <location>
        <begin position="472"/>
        <end position="487"/>
    </location>
</feature>
<feature type="region of interest" description="Disordered" evidence="1">
    <location>
        <begin position="554"/>
        <end position="604"/>
    </location>
</feature>
<sequence length="989" mass="110346">SKGKVFILKNHEALSKPLPSHATSMLDLSCRTPYQQQQHQSSRSRHSVALLQHLPNNLSTPRSSFRRRPPSIASYHYLYSSNQNGINQNVKSKYAQYMFGAVPSKSETTLNVVPMSSANYFTPPSMIGNPLKEIKENEVDLDPKVDSMVSSTNCHLNRVPSNNDLSRPILGRPAVIEQINNERMINGKSGAKLKDFINGITARSSFKRRSVRKSGSDASTFYTRNRNLKRSQIAQNQLSSILYNNFYTKKLASAAFGSQITLLDDQHRHETGTPLGPFGSQMPSRHLSYDFSQHSPMANSHVYLPSTTHLETNNRSSSCNQLSALNGDYHNHLLVKQNFAIIGNDAIMAHSNGTACTNEYGQQNMIPEDEHIYASLPEEEEEDVNRQSGSFSARSTLPDNCQLINYDQVKGIERNPKRPNNIDYQTFVCHQPSPTGTNQPIYGRKLLDQSSSSSCSNSRSSNSNSNSSDNSVEQSPTKQSYDSSTVENSEDIYEEVSHLLRSSGAAELLRHSASQDTLINEEVPDIGGNNASSSTFSSFTTCANQDFEFIVSQNNTESSSSSSSSDDQDRDRTLKRSTKDKISNNGMVDKSHNQSLSQRSTNLEEIEPSTLSMAAICYNRFILNESGHTKEGHRQRSKLSRRQSFSTAYELRQRILVNQLNHQQRRLEDEVIEEESEQSLMLNEISTNFDQLMMNHNFEDIFSYKLNRRISTSEDNLLSIISTVANCGDDAGDQEYLLETEKLQSPNKTISPLITIEPDQLYFPKTNDDTKNGTFVKRELSNKSFTKNERPNRQFINSAIPRASNLSSKSVQSSPNKFQTTNKSQTTNISIKELKSKKQATKKQPNNDNGGSQKLRPKSAMNNDRISELGSLWDRSNVTSANTKPTINQSSYNKNSSSIGANKMTTTKPINKTNSSSSSPSRVPTFIPALSRKAESNGTNFTSKLAMPSQYIVKSTKQNARQNAILAKKALMLDDSIGNNEPSGRDGIK</sequence>
<evidence type="ECO:0000313" key="3">
    <source>
        <dbReference type="Proteomes" id="UP001142055"/>
    </source>
</evidence>
<feature type="compositionally biased region" description="Polar residues" evidence="1">
    <location>
        <begin position="880"/>
        <end position="904"/>
    </location>
</feature>
<dbReference type="EMBL" id="JAPWDV010000002">
    <property type="protein sequence ID" value="KAJ6220280.1"/>
    <property type="molecule type" value="Genomic_DNA"/>
</dbReference>
<dbReference type="Proteomes" id="UP001142055">
    <property type="component" value="Chromosome 2"/>
</dbReference>
<proteinExistence type="predicted"/>
<reference evidence="2" key="1">
    <citation type="submission" date="2022-12" db="EMBL/GenBank/DDBJ databases">
        <title>Genome assemblies of Blomia tropicalis.</title>
        <authorList>
            <person name="Cui Y."/>
        </authorList>
    </citation>
    <scope>NUCLEOTIDE SEQUENCE</scope>
    <source>
        <tissue evidence="2">Adult mites</tissue>
    </source>
</reference>
<evidence type="ECO:0000256" key="1">
    <source>
        <dbReference type="SAM" id="MobiDB-lite"/>
    </source>
</evidence>
<feature type="compositionally biased region" description="Polar residues" evidence="1">
    <location>
        <begin position="842"/>
        <end position="852"/>
    </location>
</feature>
<feature type="compositionally biased region" description="Low complexity" evidence="1">
    <location>
        <begin position="450"/>
        <end position="471"/>
    </location>
</feature>
<feature type="non-terminal residue" evidence="2">
    <location>
        <position position="1"/>
    </location>
</feature>
<feature type="region of interest" description="Disordered" evidence="1">
    <location>
        <begin position="782"/>
        <end position="862"/>
    </location>
</feature>
<name>A0A9Q0MAS0_BLOTA</name>
<organism evidence="2 3">
    <name type="scientific">Blomia tropicalis</name>
    <name type="common">Mite</name>
    <dbReference type="NCBI Taxonomy" id="40697"/>
    <lineage>
        <taxon>Eukaryota</taxon>
        <taxon>Metazoa</taxon>
        <taxon>Ecdysozoa</taxon>
        <taxon>Arthropoda</taxon>
        <taxon>Chelicerata</taxon>
        <taxon>Arachnida</taxon>
        <taxon>Acari</taxon>
        <taxon>Acariformes</taxon>
        <taxon>Sarcoptiformes</taxon>
        <taxon>Astigmata</taxon>
        <taxon>Glycyphagoidea</taxon>
        <taxon>Echimyopodidae</taxon>
        <taxon>Blomia</taxon>
    </lineage>
</organism>
<feature type="compositionally biased region" description="Polar residues" evidence="1">
    <location>
        <begin position="804"/>
        <end position="830"/>
    </location>
</feature>
<feature type="compositionally biased region" description="Basic and acidic residues" evidence="1">
    <location>
        <begin position="782"/>
        <end position="792"/>
    </location>
</feature>
<feature type="region of interest" description="Disordered" evidence="1">
    <location>
        <begin position="880"/>
        <end position="923"/>
    </location>
</feature>
<evidence type="ECO:0000313" key="2">
    <source>
        <dbReference type="EMBL" id="KAJ6220280.1"/>
    </source>
</evidence>
<feature type="compositionally biased region" description="Low complexity" evidence="1">
    <location>
        <begin position="905"/>
        <end position="921"/>
    </location>
</feature>
<feature type="compositionally biased region" description="Basic and acidic residues" evidence="1">
    <location>
        <begin position="567"/>
        <end position="582"/>
    </location>
</feature>
<feature type="compositionally biased region" description="Polar residues" evidence="1">
    <location>
        <begin position="386"/>
        <end position="397"/>
    </location>
</feature>
<accession>A0A9Q0MAS0</accession>
<comment type="caution">
    <text evidence="2">The sequence shown here is derived from an EMBL/GenBank/DDBJ whole genome shotgun (WGS) entry which is preliminary data.</text>
</comment>
<feature type="region of interest" description="Disordered" evidence="1">
    <location>
        <begin position="411"/>
        <end position="489"/>
    </location>
</feature>
<protein>
    <submittedName>
        <fullName evidence="2">Uncharacterized protein</fullName>
    </submittedName>
</protein>
<keyword evidence="3" id="KW-1185">Reference proteome</keyword>
<feature type="region of interest" description="Disordered" evidence="1">
    <location>
        <begin position="378"/>
        <end position="397"/>
    </location>
</feature>
<gene>
    <name evidence="2" type="ORF">RDWZM_006092</name>
</gene>
<feature type="compositionally biased region" description="Polar residues" evidence="1">
    <location>
        <begin position="593"/>
        <end position="603"/>
    </location>
</feature>